<protein>
    <submittedName>
        <fullName evidence="2">MORC family CW-type zinc finger protein 3</fullName>
    </submittedName>
</protein>
<feature type="compositionally biased region" description="Basic and acidic residues" evidence="1">
    <location>
        <begin position="56"/>
        <end position="68"/>
    </location>
</feature>
<reference evidence="2" key="1">
    <citation type="submission" date="2015-07" db="EMBL/GenBank/DDBJ databases">
        <title>Transcriptome Assembly of Anthurium amnicola.</title>
        <authorList>
            <person name="Suzuki J."/>
        </authorList>
    </citation>
    <scope>NUCLEOTIDE SEQUENCE</scope>
</reference>
<gene>
    <name evidence="2" type="primary">MORC3_7</name>
    <name evidence="2" type="ORF">g.14708</name>
</gene>
<evidence type="ECO:0000256" key="1">
    <source>
        <dbReference type="SAM" id="MobiDB-lite"/>
    </source>
</evidence>
<dbReference type="GO" id="GO:0016887">
    <property type="term" value="F:ATP hydrolysis activity"/>
    <property type="evidence" value="ECO:0007669"/>
    <property type="project" value="InterPro"/>
</dbReference>
<dbReference type="PANTHER" id="PTHR23336">
    <property type="entry name" value="ZINC FINGER CW-TYPE COILED-COIL DOMAIN PROTEIN 3"/>
    <property type="match status" value="1"/>
</dbReference>
<dbReference type="EMBL" id="GDJX01002716">
    <property type="protein sequence ID" value="JAT65220.1"/>
    <property type="molecule type" value="Transcribed_RNA"/>
</dbReference>
<feature type="region of interest" description="Disordered" evidence="1">
    <location>
        <begin position="24"/>
        <end position="97"/>
    </location>
</feature>
<proteinExistence type="predicted"/>
<sequence>MDPSLKEEIIDAELPLGMVPSAVIDLSSSSDSDDEDGGRCMAREEKPKVLFGNAGEEGRPLKKRRSEDGAGTALPLGFLDPLPPEEPCTLPPLPPTKVPRVMNGCRQFWKAGDYEGGSIMDPPSLSGMDHVRVHPKFLHSNATSHKWALGALAELLDNALDE</sequence>
<feature type="non-terminal residue" evidence="2">
    <location>
        <position position="162"/>
    </location>
</feature>
<dbReference type="AlphaFoldDB" id="A0A1D1ZE82"/>
<feature type="compositionally biased region" description="Pro residues" evidence="1">
    <location>
        <begin position="81"/>
        <end position="97"/>
    </location>
</feature>
<organism evidence="2">
    <name type="scientific">Anthurium amnicola</name>
    <dbReference type="NCBI Taxonomy" id="1678845"/>
    <lineage>
        <taxon>Eukaryota</taxon>
        <taxon>Viridiplantae</taxon>
        <taxon>Streptophyta</taxon>
        <taxon>Embryophyta</taxon>
        <taxon>Tracheophyta</taxon>
        <taxon>Spermatophyta</taxon>
        <taxon>Magnoliopsida</taxon>
        <taxon>Liliopsida</taxon>
        <taxon>Araceae</taxon>
        <taxon>Pothoideae</taxon>
        <taxon>Potheae</taxon>
        <taxon>Anthurium</taxon>
    </lineage>
</organism>
<name>A0A1D1ZE82_9ARAE</name>
<dbReference type="PANTHER" id="PTHR23336:SF80">
    <property type="entry name" value="PROTEIN MICRORCHIDIA 7-LIKE"/>
    <property type="match status" value="1"/>
</dbReference>
<dbReference type="GO" id="GO:0005634">
    <property type="term" value="C:nucleus"/>
    <property type="evidence" value="ECO:0007669"/>
    <property type="project" value="TreeGrafter"/>
</dbReference>
<accession>A0A1D1ZE82</accession>
<evidence type="ECO:0000313" key="2">
    <source>
        <dbReference type="EMBL" id="JAT65220.1"/>
    </source>
</evidence>
<dbReference type="InterPro" id="IPR045261">
    <property type="entry name" value="MORC_ATPase"/>
</dbReference>
<feature type="compositionally biased region" description="Basic and acidic residues" evidence="1">
    <location>
        <begin position="37"/>
        <end position="48"/>
    </location>
</feature>